<comment type="caution">
    <text evidence="6">The sequence shown here is derived from an EMBL/GenBank/DDBJ whole genome shotgun (WGS) entry which is preliminary data.</text>
</comment>
<dbReference type="Gene3D" id="3.30.160.390">
    <property type="entry name" value="Integrase, DNA-binding domain"/>
    <property type="match status" value="1"/>
</dbReference>
<evidence type="ECO:0000256" key="1">
    <source>
        <dbReference type="ARBA" id="ARBA00008857"/>
    </source>
</evidence>
<evidence type="ECO:0000259" key="5">
    <source>
        <dbReference type="PROSITE" id="PS51898"/>
    </source>
</evidence>
<dbReference type="Gene3D" id="1.10.443.10">
    <property type="entry name" value="Intergrase catalytic core"/>
    <property type="match status" value="1"/>
</dbReference>
<dbReference type="PANTHER" id="PTHR30629:SF6">
    <property type="entry name" value="PROPHAGE INTEGRASE INTA-RELATED"/>
    <property type="match status" value="1"/>
</dbReference>
<evidence type="ECO:0000313" key="7">
    <source>
        <dbReference type="EMBL" id="TNG89015.1"/>
    </source>
</evidence>
<dbReference type="Pfam" id="PF22022">
    <property type="entry name" value="Phage_int_M"/>
    <property type="match status" value="1"/>
</dbReference>
<dbReference type="InterPro" id="IPR013762">
    <property type="entry name" value="Integrase-like_cat_sf"/>
</dbReference>
<comment type="similarity">
    <text evidence="1">Belongs to the 'phage' integrase family.</text>
</comment>
<dbReference type="InterPro" id="IPR053876">
    <property type="entry name" value="Phage_int_M"/>
</dbReference>
<protein>
    <submittedName>
        <fullName evidence="7">DUF4102 domain-containing protein</fullName>
    </submittedName>
    <submittedName>
        <fullName evidence="6">Integrase</fullName>
    </submittedName>
</protein>
<evidence type="ECO:0000256" key="2">
    <source>
        <dbReference type="ARBA" id="ARBA00022908"/>
    </source>
</evidence>
<dbReference type="GO" id="GO:0015074">
    <property type="term" value="P:DNA integration"/>
    <property type="evidence" value="ECO:0007669"/>
    <property type="project" value="UniProtKB-KW"/>
</dbReference>
<accession>A0A4R3YBV1</accession>
<evidence type="ECO:0000256" key="4">
    <source>
        <dbReference type="ARBA" id="ARBA00023172"/>
    </source>
</evidence>
<dbReference type="EMBL" id="SMCP01000004">
    <property type="protein sequence ID" value="TCV87863.1"/>
    <property type="molecule type" value="Genomic_DNA"/>
</dbReference>
<dbReference type="InterPro" id="IPR002104">
    <property type="entry name" value="Integrase_catalytic"/>
</dbReference>
<dbReference type="EMBL" id="VDGV01000107">
    <property type="protein sequence ID" value="TNG89015.1"/>
    <property type="molecule type" value="Genomic_DNA"/>
</dbReference>
<keyword evidence="2" id="KW-0229">DNA integration</keyword>
<organism evidence="6 8">
    <name type="scientific">Testudinibacter aquarius</name>
    <dbReference type="NCBI Taxonomy" id="1524974"/>
    <lineage>
        <taxon>Bacteria</taxon>
        <taxon>Pseudomonadati</taxon>
        <taxon>Pseudomonadota</taxon>
        <taxon>Gammaproteobacteria</taxon>
        <taxon>Pasteurellales</taxon>
        <taxon>Pasteurellaceae</taxon>
        <taxon>Testudinibacter</taxon>
    </lineage>
</organism>
<dbReference type="Pfam" id="PF00589">
    <property type="entry name" value="Phage_integrase"/>
    <property type="match status" value="1"/>
</dbReference>
<dbReference type="Pfam" id="PF13356">
    <property type="entry name" value="Arm-DNA-bind_3"/>
    <property type="match status" value="1"/>
</dbReference>
<feature type="domain" description="Tyr recombinase" evidence="5">
    <location>
        <begin position="208"/>
        <end position="393"/>
    </location>
</feature>
<dbReference type="SUPFAM" id="SSF56349">
    <property type="entry name" value="DNA breaking-rejoining enzymes"/>
    <property type="match status" value="1"/>
</dbReference>
<evidence type="ECO:0000313" key="9">
    <source>
        <dbReference type="Proteomes" id="UP000305526"/>
    </source>
</evidence>
<dbReference type="PROSITE" id="PS51898">
    <property type="entry name" value="TYR_RECOMBINASE"/>
    <property type="match status" value="1"/>
</dbReference>
<dbReference type="Proteomes" id="UP000305526">
    <property type="component" value="Unassembled WGS sequence"/>
</dbReference>
<dbReference type="InterPro" id="IPR010998">
    <property type="entry name" value="Integrase_recombinase_N"/>
</dbReference>
<keyword evidence="9" id="KW-1185">Reference proteome</keyword>
<name>A0A4R3YBV1_9PAST</name>
<dbReference type="InterPro" id="IPR025166">
    <property type="entry name" value="Integrase_DNA_bind_dom"/>
</dbReference>
<evidence type="ECO:0000256" key="3">
    <source>
        <dbReference type="ARBA" id="ARBA00023125"/>
    </source>
</evidence>
<dbReference type="InterPro" id="IPR050808">
    <property type="entry name" value="Phage_Integrase"/>
</dbReference>
<keyword evidence="3" id="KW-0238">DNA-binding</keyword>
<reference evidence="6 8" key="1">
    <citation type="submission" date="2019-03" db="EMBL/GenBank/DDBJ databases">
        <title>Genomic Encyclopedia of Type Strains, Phase IV (KMG-IV): sequencing the most valuable type-strain genomes for metagenomic binning, comparative biology and taxonomic classification.</title>
        <authorList>
            <person name="Goeker M."/>
        </authorList>
    </citation>
    <scope>NUCLEOTIDE SEQUENCE [LARGE SCALE GENOMIC DNA]</scope>
    <source>
        <strain evidence="6 8">DSM 28140</strain>
    </source>
</reference>
<dbReference type="GO" id="GO:0006310">
    <property type="term" value="P:DNA recombination"/>
    <property type="evidence" value="ECO:0007669"/>
    <property type="project" value="UniProtKB-KW"/>
</dbReference>
<gene>
    <name evidence="6" type="ORF">EDC16_10451</name>
    <name evidence="7" type="ORF">FHQ21_10600</name>
</gene>
<proteinExistence type="inferred from homology"/>
<dbReference type="Proteomes" id="UP000294619">
    <property type="component" value="Unassembled WGS sequence"/>
</dbReference>
<dbReference type="RefSeq" id="WP_132966087.1">
    <property type="nucleotide sequence ID" value="NZ_LEKL01000005.1"/>
</dbReference>
<reference evidence="7 9" key="2">
    <citation type="submission" date="2019-05" db="EMBL/GenBank/DDBJ databases">
        <title>Pasteurellaceae isolates from reptiles.</title>
        <authorList>
            <person name="Bojesen A.M."/>
            <person name="Lund E."/>
        </authorList>
    </citation>
    <scope>NUCLEOTIDE SEQUENCE [LARGE SCALE GENOMIC DNA]</scope>
    <source>
        <strain evidence="7 9">ELNT2x</strain>
    </source>
</reference>
<evidence type="ECO:0000313" key="6">
    <source>
        <dbReference type="EMBL" id="TCV87863.1"/>
    </source>
</evidence>
<dbReference type="PANTHER" id="PTHR30629">
    <property type="entry name" value="PROPHAGE INTEGRASE"/>
    <property type="match status" value="1"/>
</dbReference>
<sequence length="407" mass="46754">MTKATRFLTDQFIKKSTPQAKEYKIGDGQNLHLLVKPNGSKLWLFIYTHPTTKARKKINIGQYPYISLAKAREQRNSFHTLLTEGIDPTEHKAQSHQEAMRQAETLFNFAETQWKPKKAKEVKKRTLDDEYARLKLHLFPLFGHYRLADITLLEAVEKLRPLSITRNSTCSKVVIYFCEIMEYAVICGLLPHNPLYSLSKAFYKVQATHQPTIQPSELPEFLSRLQNSRIMPTTKLLIQWQLLTMVRPAEAVSAEWSEIDFDNALWAIPPEKMKGKKDKPRQHIVPLSSQALAILHEMRLFNGDKKHVFTSQRKPSQPCNSEAANRAITVNIDKGYYKGRLTSHGMRSIASTYLNDCGYNKDLIEACLAHISGDSVRNAYNKSTYLTLRRELMQKWGDYVAECKAHG</sequence>
<dbReference type="GO" id="GO:0003677">
    <property type="term" value="F:DNA binding"/>
    <property type="evidence" value="ECO:0007669"/>
    <property type="project" value="UniProtKB-KW"/>
</dbReference>
<dbReference type="InterPro" id="IPR011010">
    <property type="entry name" value="DNA_brk_join_enz"/>
</dbReference>
<dbReference type="AlphaFoldDB" id="A0A4R3YBV1"/>
<keyword evidence="4" id="KW-0233">DNA recombination</keyword>
<dbReference type="InterPro" id="IPR038488">
    <property type="entry name" value="Integrase_DNA-bd_sf"/>
</dbReference>
<dbReference type="Gene3D" id="1.10.150.130">
    <property type="match status" value="1"/>
</dbReference>
<evidence type="ECO:0000313" key="8">
    <source>
        <dbReference type="Proteomes" id="UP000294619"/>
    </source>
</evidence>
<dbReference type="CDD" id="cd00801">
    <property type="entry name" value="INT_P4_C"/>
    <property type="match status" value="1"/>
</dbReference>